<dbReference type="Gene3D" id="3.20.20.80">
    <property type="entry name" value="Glycosidases"/>
    <property type="match status" value="1"/>
</dbReference>
<feature type="active site" description="Nucleophile" evidence="4">
    <location>
        <position position="193"/>
    </location>
</feature>
<dbReference type="Proteomes" id="UP000298763">
    <property type="component" value="Chromosome"/>
</dbReference>
<dbReference type="EMBL" id="CP040017">
    <property type="protein sequence ID" value="QCP10439.1"/>
    <property type="molecule type" value="Genomic_DNA"/>
</dbReference>
<feature type="binding site" evidence="5">
    <location>
        <position position="88"/>
    </location>
    <ligand>
        <name>sucrose</name>
        <dbReference type="ChEBI" id="CHEBI:17992"/>
    </ligand>
</feature>
<reference evidence="7 10" key="2">
    <citation type="submission" date="2020-08" db="EMBL/GenBank/DDBJ databases">
        <title>Genomic Encyclopedia of Type Strains, Phase III (KMG-III): the genomes of soil and plant-associated and newly described type strains.</title>
        <authorList>
            <person name="Whitman W."/>
        </authorList>
    </citation>
    <scope>NUCLEOTIDE SEQUENCE [LARGE SCALE GENOMIC DNA]</scope>
    <source>
        <strain evidence="7 10">CECT 7753</strain>
    </source>
</reference>
<feature type="binding site" evidence="5">
    <location>
        <begin position="343"/>
        <end position="346"/>
    </location>
    <ligand>
        <name>substrate</name>
    </ligand>
</feature>
<dbReference type="PANTHER" id="PTHR38784">
    <property type="entry name" value="SUCROSE PHOSPHORYLASE"/>
    <property type="match status" value="1"/>
</dbReference>
<organism evidence="7 10">
    <name type="scientific">Pseudoduganella umbonata</name>
    <dbReference type="NCBI Taxonomy" id="864828"/>
    <lineage>
        <taxon>Bacteria</taxon>
        <taxon>Pseudomonadati</taxon>
        <taxon>Pseudomonadota</taxon>
        <taxon>Betaproteobacteria</taxon>
        <taxon>Burkholderiales</taxon>
        <taxon>Oxalobacteraceae</taxon>
        <taxon>Telluria group</taxon>
        <taxon>Pseudoduganella</taxon>
    </lineage>
</organism>
<dbReference type="RefSeq" id="WP_137313323.1">
    <property type="nucleotide sequence ID" value="NZ_CP040017.1"/>
</dbReference>
<evidence type="ECO:0000256" key="2">
    <source>
        <dbReference type="ARBA" id="ARBA00022676"/>
    </source>
</evidence>
<feature type="binding site" evidence="5">
    <location>
        <position position="50"/>
    </location>
    <ligand>
        <name>substrate</name>
    </ligand>
</feature>
<accession>A0A4P8HKY4</accession>
<evidence type="ECO:0000256" key="3">
    <source>
        <dbReference type="ARBA" id="ARBA00022679"/>
    </source>
</evidence>
<dbReference type="AlphaFoldDB" id="A0A4P8HKY4"/>
<comment type="similarity">
    <text evidence="1">Belongs to the glycosyl hydrolase 13 family. Sucrose phosphorylase subfamily.</text>
</comment>
<evidence type="ECO:0000256" key="1">
    <source>
        <dbReference type="ARBA" id="ARBA00008452"/>
    </source>
</evidence>
<dbReference type="EMBL" id="JACHXS010000003">
    <property type="protein sequence ID" value="MBB3221262.1"/>
    <property type="molecule type" value="Genomic_DNA"/>
</dbReference>
<dbReference type="PIRSF" id="PIRSF003059">
    <property type="entry name" value="Sucrose_phosphorylase"/>
    <property type="match status" value="1"/>
</dbReference>
<protein>
    <submittedName>
        <fullName evidence="7">Sucrose phosphorylase</fullName>
        <ecNumber evidence="7">2.4.1.7</ecNumber>
    </submittedName>
</protein>
<proteinExistence type="inferred from homology"/>
<dbReference type="InterPro" id="IPR006047">
    <property type="entry name" value="GH13_cat_dom"/>
</dbReference>
<feature type="binding site" evidence="5">
    <location>
        <position position="400"/>
    </location>
    <ligand>
        <name>substrate</name>
    </ligand>
</feature>
<dbReference type="InterPro" id="IPR016377">
    <property type="entry name" value="Sucrose_GGa_phosphorylase-rel"/>
</dbReference>
<evidence type="ECO:0000313" key="7">
    <source>
        <dbReference type="EMBL" id="MBB3221262.1"/>
    </source>
</evidence>
<dbReference type="PANTHER" id="PTHR38784:SF1">
    <property type="entry name" value="SUCROSE PHOSPHORYLASE"/>
    <property type="match status" value="1"/>
</dbReference>
<dbReference type="EC" id="2.4.1.7" evidence="7"/>
<feature type="active site" description="Proton donor" evidence="4">
    <location>
        <position position="233"/>
    </location>
</feature>
<evidence type="ECO:0000313" key="9">
    <source>
        <dbReference type="Proteomes" id="UP000298763"/>
    </source>
</evidence>
<dbReference type="SUPFAM" id="SSF51445">
    <property type="entry name" value="(Trans)glycosidases"/>
    <property type="match status" value="1"/>
</dbReference>
<evidence type="ECO:0000259" key="6">
    <source>
        <dbReference type="SMART" id="SM00642"/>
    </source>
</evidence>
<feature type="binding site" evidence="5">
    <location>
        <begin position="290"/>
        <end position="291"/>
    </location>
    <ligand>
        <name>substrate</name>
    </ligand>
</feature>
<evidence type="ECO:0000313" key="8">
    <source>
        <dbReference type="EMBL" id="QCP10439.1"/>
    </source>
</evidence>
<evidence type="ECO:0000256" key="4">
    <source>
        <dbReference type="PIRSR" id="PIRSR003059-1"/>
    </source>
</evidence>
<sequence>MFNKVQLITYVDRFGGRTLAELEALLDGPLAGVFGGVHLLPFFDRIDGADAGFDPVDHTVVDPRLGNWEGIKALAAQVPVMADVIVNHMSAESPQFLDYLANGDASPYAGMFLTMAGVFPKGATEDELLSIYRPRPGLPFTVATMKNGGTRLLWTTFTARQIDIDVSHPAGAAYLQGILEQLARAGVTMVRLDAVGYAVKKAGSSCFMLPETFAFIDRFAAQARSLGLEVLVEVHAYYRRQIEIARRVDWVYDFALPPLVLHALYFGTPGPLHRWIGQRPDNAITVLDTHDGIGIIDIGADRTPGDNPGLVPPAELDCLVETIHRNSDGASRAATGAAASNLDLYQVNCTFFDALGRDDGAYLIARAIQFFMPGVPQVYYVGVLAGTNDLRLLERTGVGRDINRHYYDRAELEAALRQPVVEQLIDLIRLRNSHPAFNGTFESRLVGEHALSLAWIHQDDRVELAVDFRLCEARLSADGHTICYRSNGLLKRADGGPNHDLALQA</sequence>
<feature type="binding site" evidence="5">
    <location>
        <begin position="191"/>
        <end position="193"/>
    </location>
    <ligand>
        <name>substrate</name>
    </ligand>
</feature>
<dbReference type="GO" id="GO:0005975">
    <property type="term" value="P:carbohydrate metabolic process"/>
    <property type="evidence" value="ECO:0007669"/>
    <property type="project" value="InterPro"/>
</dbReference>
<keyword evidence="2 7" id="KW-0328">Glycosyltransferase</keyword>
<keyword evidence="3 7" id="KW-0808">Transferase</keyword>
<dbReference type="Pfam" id="PF00128">
    <property type="entry name" value="Alpha-amylase"/>
    <property type="match status" value="1"/>
</dbReference>
<gene>
    <name evidence="8" type="ORF">FCL38_08360</name>
    <name evidence="7" type="ORF">FHS02_002069</name>
</gene>
<dbReference type="GO" id="GO:0009018">
    <property type="term" value="F:sucrose phosphorylase activity"/>
    <property type="evidence" value="ECO:0007669"/>
    <property type="project" value="UniProtKB-EC"/>
</dbReference>
<name>A0A4P8HKY4_9BURK</name>
<dbReference type="OrthoDB" id="9805159at2"/>
<keyword evidence="9" id="KW-1185">Reference proteome</keyword>
<feature type="binding site" evidence="5">
    <location>
        <position position="233"/>
    </location>
    <ligand>
        <name>substrate</name>
    </ligand>
</feature>
<dbReference type="NCBIfam" id="TIGR03852">
    <property type="entry name" value="sucrose_gtfA"/>
    <property type="match status" value="1"/>
</dbReference>
<dbReference type="Gene3D" id="3.90.400.10">
    <property type="entry name" value="Oligo-1,6-glucosidase, Domain 2"/>
    <property type="match status" value="1"/>
</dbReference>
<dbReference type="Proteomes" id="UP000584325">
    <property type="component" value="Unassembled WGS sequence"/>
</dbReference>
<feature type="domain" description="Glycosyl hydrolase family 13 catalytic" evidence="6">
    <location>
        <begin position="8"/>
        <end position="431"/>
    </location>
</feature>
<dbReference type="InterPro" id="IPR022527">
    <property type="entry name" value="Sucrose_phospho"/>
</dbReference>
<reference evidence="8 9" key="1">
    <citation type="submission" date="2019-05" db="EMBL/GenBank/DDBJ databases">
        <title>Draft Genome Sequences of Six Type Strains of the Genus Massilia.</title>
        <authorList>
            <person name="Miess H."/>
            <person name="Frediansyhah A."/>
            <person name="Gross H."/>
        </authorList>
    </citation>
    <scope>NUCLEOTIDE SEQUENCE [LARGE SCALE GENOMIC DNA]</scope>
    <source>
        <strain evidence="8 9">DSMZ 26121</strain>
    </source>
</reference>
<evidence type="ECO:0000313" key="10">
    <source>
        <dbReference type="Proteomes" id="UP000584325"/>
    </source>
</evidence>
<dbReference type="InterPro" id="IPR045857">
    <property type="entry name" value="O16G_dom_2"/>
</dbReference>
<dbReference type="SMART" id="SM00642">
    <property type="entry name" value="Aamy"/>
    <property type="match status" value="1"/>
</dbReference>
<evidence type="ECO:0000256" key="5">
    <source>
        <dbReference type="PIRSR" id="PIRSR003059-2"/>
    </source>
</evidence>
<dbReference type="InterPro" id="IPR017853">
    <property type="entry name" value="GH"/>
</dbReference>